<feature type="transmembrane region" description="Helical" evidence="6">
    <location>
        <begin position="124"/>
        <end position="140"/>
    </location>
</feature>
<name>W9VK96_9GAMM</name>
<dbReference type="AlphaFoldDB" id="W9VK96"/>
<feature type="transmembrane region" description="Helical" evidence="6">
    <location>
        <begin position="95"/>
        <end position="112"/>
    </location>
</feature>
<evidence type="ECO:0000256" key="1">
    <source>
        <dbReference type="ARBA" id="ARBA00004141"/>
    </source>
</evidence>
<evidence type="ECO:0000313" key="7">
    <source>
        <dbReference type="EMBL" id="EXJ10970.1"/>
    </source>
</evidence>
<feature type="transmembrane region" description="Helical" evidence="6">
    <location>
        <begin position="63"/>
        <end position="83"/>
    </location>
</feature>
<dbReference type="GO" id="GO:0016020">
    <property type="term" value="C:membrane"/>
    <property type="evidence" value="ECO:0007669"/>
    <property type="project" value="UniProtKB-SubCell"/>
</dbReference>
<accession>W9VK96</accession>
<evidence type="ECO:0000256" key="5">
    <source>
        <dbReference type="ARBA" id="ARBA00023136"/>
    </source>
</evidence>
<organism evidence="7 8">
    <name type="scientific">Nitrincola nitratireducens</name>
    <dbReference type="NCBI Taxonomy" id="1229521"/>
    <lineage>
        <taxon>Bacteria</taxon>
        <taxon>Pseudomonadati</taxon>
        <taxon>Pseudomonadota</taxon>
        <taxon>Gammaproteobacteria</taxon>
        <taxon>Oceanospirillales</taxon>
        <taxon>Oceanospirillaceae</taxon>
        <taxon>Nitrincola</taxon>
    </lineage>
</organism>
<evidence type="ECO:0000256" key="6">
    <source>
        <dbReference type="RuleBase" id="RU365102"/>
    </source>
</evidence>
<dbReference type="PANTHER" id="PTHR12608:SF1">
    <property type="entry name" value="TRANSMEMBRANE PROTEIN 165"/>
    <property type="match status" value="1"/>
</dbReference>
<proteinExistence type="inferred from homology"/>
<comment type="similarity">
    <text evidence="2 6">Belongs to the GDT1 family.</text>
</comment>
<feature type="transmembrane region" description="Helical" evidence="6">
    <location>
        <begin position="160"/>
        <end position="181"/>
    </location>
</feature>
<protein>
    <recommendedName>
        <fullName evidence="6">GDT1 family protein</fullName>
    </recommendedName>
</protein>
<comment type="caution">
    <text evidence="7">The sequence shown here is derived from an EMBL/GenBank/DDBJ whole genome shotgun (WGS) entry which is preliminary data.</text>
</comment>
<reference evidence="8" key="1">
    <citation type="submission" date="2012-11" db="EMBL/GenBank/DDBJ databases">
        <authorList>
            <person name="Singh A."/>
            <person name="Pinnaka A.K."/>
            <person name="Vaidya B."/>
        </authorList>
    </citation>
    <scope>NUCLEOTIDE SEQUENCE [LARGE SCALE GENOMIC DNA]</scope>
    <source>
        <strain evidence="8">AK23</strain>
    </source>
</reference>
<reference evidence="7 8" key="2">
    <citation type="journal article" date="2015" name="Syst. Appl. Microbiol.">
        <title>Nitrincola nitratireducens sp. nov. isolated from a haloalkaline crater lake.</title>
        <authorList>
            <person name="Singh A."/>
            <person name="Vaidya B."/>
            <person name="Tanuku N.R."/>
            <person name="Pinnaka A.K."/>
        </authorList>
    </citation>
    <scope>NUCLEOTIDE SEQUENCE [LARGE SCALE GENOMIC DNA]</scope>
    <source>
        <strain evidence="7 8">AK23</strain>
    </source>
</reference>
<evidence type="ECO:0000256" key="4">
    <source>
        <dbReference type="ARBA" id="ARBA00022989"/>
    </source>
</evidence>
<dbReference type="PANTHER" id="PTHR12608">
    <property type="entry name" value="TRANSMEMBRANE PROTEIN HTP-1 RELATED"/>
    <property type="match status" value="1"/>
</dbReference>
<evidence type="ECO:0000256" key="3">
    <source>
        <dbReference type="ARBA" id="ARBA00022692"/>
    </source>
</evidence>
<evidence type="ECO:0000313" key="8">
    <source>
        <dbReference type="Proteomes" id="UP000019464"/>
    </source>
</evidence>
<feature type="transmembrane region" description="Helical" evidence="6">
    <location>
        <begin position="23"/>
        <end position="42"/>
    </location>
</feature>
<dbReference type="PATRIC" id="fig|1229521.3.peg.2094"/>
<comment type="subcellular location">
    <subcellularLocation>
        <location evidence="1 6">Membrane</location>
        <topology evidence="1 6">Multi-pass membrane protein</topology>
    </subcellularLocation>
</comment>
<feature type="transmembrane region" description="Helical" evidence="6">
    <location>
        <begin position="193"/>
        <end position="214"/>
    </location>
</feature>
<keyword evidence="8" id="KW-1185">Reference proteome</keyword>
<dbReference type="EMBL" id="AONB01000009">
    <property type="protein sequence ID" value="EXJ10970.1"/>
    <property type="molecule type" value="Genomic_DNA"/>
</dbReference>
<gene>
    <name evidence="7" type="ORF">D791_02068</name>
</gene>
<dbReference type="STRING" id="1229521.D791_02068"/>
<dbReference type="InterPro" id="IPR001727">
    <property type="entry name" value="GDT1-like"/>
</dbReference>
<dbReference type="Proteomes" id="UP000019464">
    <property type="component" value="Unassembled WGS sequence"/>
</dbReference>
<keyword evidence="4 6" id="KW-1133">Transmembrane helix</keyword>
<keyword evidence="5 6" id="KW-0472">Membrane</keyword>
<keyword evidence="3 6" id="KW-0812">Transmembrane</keyword>
<dbReference type="GO" id="GO:0046873">
    <property type="term" value="F:metal ion transmembrane transporter activity"/>
    <property type="evidence" value="ECO:0007669"/>
    <property type="project" value="InterPro"/>
</dbReference>
<evidence type="ECO:0000256" key="2">
    <source>
        <dbReference type="ARBA" id="ARBA00009190"/>
    </source>
</evidence>
<dbReference type="Pfam" id="PF01169">
    <property type="entry name" value="GDT1"/>
    <property type="match status" value="2"/>
</dbReference>
<sequence length="215" mass="23449">MRPKVLIHLPGPDVYSYLMVNRLAPGVIMEAFLFSTLAVALAEVGDKTQLLSLLLVAKFRKPWTICCAILVATLINHGASALFGDWLSNLLSGNWAILLLAIGFFAMAAWILIPDEEEDVGQQYARWGAFGASFVLFFLAEIGDKTQIATVMLAIKYEAIVAVTLGTTLGMMLANVPVVFAGQWLLERLNFTVFRRIAAGVFVLMGVSLLVSLIL</sequence>